<proteinExistence type="predicted"/>
<keyword evidence="6" id="KW-0378">Hydrolase</keyword>
<evidence type="ECO:0000256" key="10">
    <source>
        <dbReference type="ARBA" id="ARBA00023014"/>
    </source>
</evidence>
<keyword evidence="3" id="KW-0479">Metal-binding</keyword>
<evidence type="ECO:0000256" key="5">
    <source>
        <dbReference type="ARBA" id="ARBA00022763"/>
    </source>
</evidence>
<feature type="domain" description="ATP-dependent helicase C-terminal" evidence="18">
    <location>
        <begin position="17"/>
        <end position="169"/>
    </location>
</feature>
<dbReference type="GO" id="GO:1904430">
    <property type="term" value="P:negative regulation of t-circle formation"/>
    <property type="evidence" value="ECO:0007669"/>
    <property type="project" value="TreeGrafter"/>
</dbReference>
<protein>
    <recommendedName>
        <fullName evidence="16">Regulator of telomere elongation helicase 1 homolog</fullName>
    </recommendedName>
</protein>
<keyword evidence="4" id="KW-0547">Nucleotide-binding</keyword>
<feature type="region of interest" description="Disordered" evidence="17">
    <location>
        <begin position="474"/>
        <end position="500"/>
    </location>
</feature>
<evidence type="ECO:0000256" key="3">
    <source>
        <dbReference type="ARBA" id="ARBA00022723"/>
    </source>
</evidence>
<dbReference type="PANTHER" id="PTHR11472">
    <property type="entry name" value="DNA REPAIR DEAD HELICASE RAD3/XP-D SUBFAMILY MEMBER"/>
    <property type="match status" value="1"/>
</dbReference>
<dbReference type="GO" id="GO:0003678">
    <property type="term" value="F:DNA helicase activity"/>
    <property type="evidence" value="ECO:0007669"/>
    <property type="project" value="TreeGrafter"/>
</dbReference>
<evidence type="ECO:0000256" key="14">
    <source>
        <dbReference type="ARBA" id="ARBA00023242"/>
    </source>
</evidence>
<dbReference type="GO" id="GO:0005634">
    <property type="term" value="C:nucleus"/>
    <property type="evidence" value="ECO:0007669"/>
    <property type="project" value="UniProtKB-SubCell"/>
</dbReference>
<feature type="non-terminal residue" evidence="19">
    <location>
        <position position="500"/>
    </location>
</feature>
<evidence type="ECO:0000256" key="17">
    <source>
        <dbReference type="SAM" id="MobiDB-lite"/>
    </source>
</evidence>
<dbReference type="GO" id="GO:0006281">
    <property type="term" value="P:DNA repair"/>
    <property type="evidence" value="ECO:0007669"/>
    <property type="project" value="UniProtKB-KW"/>
</dbReference>
<keyword evidence="13" id="KW-0413">Isomerase</keyword>
<accession>A0A7D9ECM9</accession>
<reference evidence="19" key="1">
    <citation type="submission" date="2020-04" db="EMBL/GenBank/DDBJ databases">
        <authorList>
            <person name="Alioto T."/>
            <person name="Alioto T."/>
            <person name="Gomez Garrido J."/>
        </authorList>
    </citation>
    <scope>NUCLEOTIDE SEQUENCE</scope>
    <source>
        <strain evidence="19">A484AB</strain>
    </source>
</reference>
<keyword evidence="10" id="KW-0411">Iron-sulfur</keyword>
<dbReference type="OrthoDB" id="6018949at2759"/>
<evidence type="ECO:0000256" key="6">
    <source>
        <dbReference type="ARBA" id="ARBA00022801"/>
    </source>
</evidence>
<evidence type="ECO:0000313" key="19">
    <source>
        <dbReference type="EMBL" id="CAB4007234.1"/>
    </source>
</evidence>
<organism evidence="19 20">
    <name type="scientific">Paramuricea clavata</name>
    <name type="common">Red gorgonian</name>
    <name type="synonym">Violescent sea-whip</name>
    <dbReference type="NCBI Taxonomy" id="317549"/>
    <lineage>
        <taxon>Eukaryota</taxon>
        <taxon>Metazoa</taxon>
        <taxon>Cnidaria</taxon>
        <taxon>Anthozoa</taxon>
        <taxon>Octocorallia</taxon>
        <taxon>Malacalcyonacea</taxon>
        <taxon>Plexauridae</taxon>
        <taxon>Paramuricea</taxon>
    </lineage>
</organism>
<keyword evidence="20" id="KW-1185">Reference proteome</keyword>
<dbReference type="SMART" id="SM00491">
    <property type="entry name" value="HELICc2"/>
    <property type="match status" value="1"/>
</dbReference>
<dbReference type="GO" id="GO:0070182">
    <property type="term" value="F:DNA polymerase binding"/>
    <property type="evidence" value="ECO:0007669"/>
    <property type="project" value="TreeGrafter"/>
</dbReference>
<dbReference type="GO" id="GO:0090657">
    <property type="term" value="P:telomeric loop disassembly"/>
    <property type="evidence" value="ECO:0007669"/>
    <property type="project" value="TreeGrafter"/>
</dbReference>
<evidence type="ECO:0000256" key="13">
    <source>
        <dbReference type="ARBA" id="ARBA00023235"/>
    </source>
</evidence>
<dbReference type="Pfam" id="PF23116">
    <property type="entry name" value="HHD_RTEL1"/>
    <property type="match status" value="1"/>
</dbReference>
<evidence type="ECO:0000256" key="11">
    <source>
        <dbReference type="ARBA" id="ARBA00023125"/>
    </source>
</evidence>
<evidence type="ECO:0000256" key="1">
    <source>
        <dbReference type="ARBA" id="ARBA00004123"/>
    </source>
</evidence>
<dbReference type="GO" id="GO:0003677">
    <property type="term" value="F:DNA binding"/>
    <property type="evidence" value="ECO:0007669"/>
    <property type="project" value="UniProtKB-KW"/>
</dbReference>
<dbReference type="FunFam" id="3.40.50.300:FF:000431">
    <property type="entry name" value="Regulator of telomere elongation helicase 1"/>
    <property type="match status" value="1"/>
</dbReference>
<evidence type="ECO:0000256" key="4">
    <source>
        <dbReference type="ARBA" id="ARBA00022741"/>
    </source>
</evidence>
<dbReference type="InterPro" id="IPR045028">
    <property type="entry name" value="DinG/Rad3-like"/>
</dbReference>
<evidence type="ECO:0000259" key="18">
    <source>
        <dbReference type="SMART" id="SM00491"/>
    </source>
</evidence>
<evidence type="ECO:0000256" key="15">
    <source>
        <dbReference type="ARBA" id="ARBA00049360"/>
    </source>
</evidence>
<keyword evidence="7 19" id="KW-0347">Helicase</keyword>
<dbReference type="Gene3D" id="3.40.50.300">
    <property type="entry name" value="P-loop containing nucleotide triphosphate hydrolases"/>
    <property type="match status" value="1"/>
</dbReference>
<dbReference type="EMBL" id="CACRXK020005736">
    <property type="protein sequence ID" value="CAB4007234.1"/>
    <property type="molecule type" value="Genomic_DNA"/>
</dbReference>
<dbReference type="PANTHER" id="PTHR11472:SF34">
    <property type="entry name" value="REGULATOR OF TELOMERE ELONGATION HELICASE 1"/>
    <property type="match status" value="1"/>
</dbReference>
<dbReference type="Pfam" id="PF13307">
    <property type="entry name" value="Helicase_C_2"/>
    <property type="match status" value="1"/>
</dbReference>
<dbReference type="GO" id="GO:0045910">
    <property type="term" value="P:negative regulation of DNA recombination"/>
    <property type="evidence" value="ECO:0007669"/>
    <property type="project" value="TreeGrafter"/>
</dbReference>
<evidence type="ECO:0000256" key="2">
    <source>
        <dbReference type="ARBA" id="ARBA00022485"/>
    </source>
</evidence>
<dbReference type="InterPro" id="IPR027417">
    <property type="entry name" value="P-loop_NTPase"/>
</dbReference>
<evidence type="ECO:0000256" key="7">
    <source>
        <dbReference type="ARBA" id="ARBA00022806"/>
    </source>
</evidence>
<dbReference type="GO" id="GO:0005524">
    <property type="term" value="F:ATP binding"/>
    <property type="evidence" value="ECO:0007669"/>
    <property type="project" value="UniProtKB-KW"/>
</dbReference>
<dbReference type="InterPro" id="IPR006555">
    <property type="entry name" value="ATP-dep_Helicase_C"/>
</dbReference>
<dbReference type="GO" id="GO:0051539">
    <property type="term" value="F:4 iron, 4 sulfur cluster binding"/>
    <property type="evidence" value="ECO:0007669"/>
    <property type="project" value="UniProtKB-KW"/>
</dbReference>
<sequence length="500" mass="57786">NFAQIVPDGMLVFFPSYGTLDTSLKHWQANGLWNRLESRKPIFVEPRRKVEFTEAMEGFYEKIRNPDNKGAVFLAVCRGKVSEGVDFSDINGRAVIITGLPYPPTFDARVKLKQQFLDEMKNKRTFKGLTGKEWYKQQASRAVNQAVGRVLRHKEDYGAILFCDERFTYSSTTAELPKWMKPYVHIYNNFGELQKQLRNFFRRATDLCDASCMKVKKLTKEEVTMATEEQKRKTTAEQTENEDHWLPQAVIQGLKNTSKPEFSREEIAKKRVDYFALHMGGEKLPRTPITIQYDVLPRSVKENEDKNHATSTDDKQNCFFDSLQAYETAEKQKNTGQDSEVKQTSSKFSAYSPVVVETKHTAVKKKLKIVRPKPQLEDVEGEKATKSSAKADAVRTYLKKALKILGNEKYKELTDAIKQFKKDNDFQPLLLCMITVLLAEKEYHELYLGFTNHLPESKRKIYLQKYADITGEDIPEEYEKRKRNDKMEGTAPNKKIRTDS</sequence>
<keyword evidence="12" id="KW-0234">DNA repair</keyword>
<keyword evidence="2" id="KW-0004">4Fe-4S</keyword>
<gene>
    <name evidence="19" type="ORF">PACLA_8A061235</name>
</gene>
<dbReference type="GO" id="GO:0016818">
    <property type="term" value="F:hydrolase activity, acting on acid anhydrides, in phosphorus-containing anhydrides"/>
    <property type="evidence" value="ECO:0007669"/>
    <property type="project" value="InterPro"/>
</dbReference>
<dbReference type="GO" id="GO:0010569">
    <property type="term" value="P:regulation of double-strand break repair via homologous recombination"/>
    <property type="evidence" value="ECO:0007669"/>
    <property type="project" value="TreeGrafter"/>
</dbReference>
<evidence type="ECO:0000313" key="20">
    <source>
        <dbReference type="Proteomes" id="UP001152795"/>
    </source>
</evidence>
<comment type="caution">
    <text evidence="19">The sequence shown here is derived from an EMBL/GenBank/DDBJ whole genome shotgun (WGS) entry which is preliminary data.</text>
</comment>
<comment type="catalytic activity">
    <reaction evidence="15">
        <text>ATP + H2O = ADP + phosphate + H(+)</text>
        <dbReference type="Rhea" id="RHEA:13065"/>
        <dbReference type="ChEBI" id="CHEBI:15377"/>
        <dbReference type="ChEBI" id="CHEBI:15378"/>
        <dbReference type="ChEBI" id="CHEBI:30616"/>
        <dbReference type="ChEBI" id="CHEBI:43474"/>
        <dbReference type="ChEBI" id="CHEBI:456216"/>
    </reaction>
</comment>
<keyword evidence="5" id="KW-0227">DNA damage</keyword>
<comment type="subcellular location">
    <subcellularLocation>
        <location evidence="1">Nucleus</location>
    </subcellularLocation>
</comment>
<evidence type="ECO:0000256" key="16">
    <source>
        <dbReference type="ARBA" id="ARBA00073810"/>
    </source>
</evidence>
<evidence type="ECO:0000256" key="12">
    <source>
        <dbReference type="ARBA" id="ARBA00023204"/>
    </source>
</evidence>
<evidence type="ECO:0000256" key="9">
    <source>
        <dbReference type="ARBA" id="ARBA00023004"/>
    </source>
</evidence>
<name>A0A7D9ECM9_PARCT</name>
<keyword evidence="8" id="KW-0067">ATP-binding</keyword>
<dbReference type="GO" id="GO:0046872">
    <property type="term" value="F:metal ion binding"/>
    <property type="evidence" value="ECO:0007669"/>
    <property type="project" value="UniProtKB-KW"/>
</dbReference>
<dbReference type="CDD" id="cd18788">
    <property type="entry name" value="SF2_C_XPD"/>
    <property type="match status" value="1"/>
</dbReference>
<evidence type="ECO:0000256" key="8">
    <source>
        <dbReference type="ARBA" id="ARBA00022840"/>
    </source>
</evidence>
<keyword evidence="9" id="KW-0408">Iron</keyword>
<keyword evidence="11" id="KW-0238">DNA-binding</keyword>
<dbReference type="AlphaFoldDB" id="A0A7D9ECM9"/>
<feature type="compositionally biased region" description="Basic and acidic residues" evidence="17">
    <location>
        <begin position="477"/>
        <end position="488"/>
    </location>
</feature>
<dbReference type="Proteomes" id="UP001152795">
    <property type="component" value="Unassembled WGS sequence"/>
</dbReference>
<keyword evidence="14" id="KW-0539">Nucleus</keyword>